<dbReference type="Gene3D" id="3.30.420.10">
    <property type="entry name" value="Ribonuclease H-like superfamily/Ribonuclease H"/>
    <property type="match status" value="1"/>
</dbReference>
<reference evidence="2 3" key="1">
    <citation type="journal article" date="2020" name="Mol. Biol. Evol.">
        <title>Distinct Expression and Methylation Patterns for Genes with Different Fates following a Single Whole-Genome Duplication in Flowering Plants.</title>
        <authorList>
            <person name="Shi T."/>
            <person name="Rahmani R.S."/>
            <person name="Gugger P.F."/>
            <person name="Wang M."/>
            <person name="Li H."/>
            <person name="Zhang Y."/>
            <person name="Li Z."/>
            <person name="Wang Q."/>
            <person name="Van de Peer Y."/>
            <person name="Marchal K."/>
            <person name="Chen J."/>
        </authorList>
    </citation>
    <scope>NUCLEOTIDE SEQUENCE [LARGE SCALE GENOMIC DNA]</scope>
    <source>
        <tissue evidence="2">Leaf</tissue>
    </source>
</reference>
<evidence type="ECO:0000259" key="1">
    <source>
        <dbReference type="Pfam" id="PF13456"/>
    </source>
</evidence>
<sequence length="134" mass="14352">MISLPVWQPSSQASEIRSHGLNVFWQAPEQESYKVNTDASFLTSGNAGLGVIIRNFKGDVVAVFVFGPALSTSPIQAEALAILKGMEIVGELGLSKVVLESDCECLIKVLCKGDASLFLNSGYFGKNKSELVDL</sequence>
<keyword evidence="3" id="KW-1185">Reference proteome</keyword>
<feature type="domain" description="RNase H type-1" evidence="1">
    <location>
        <begin position="36"/>
        <end position="112"/>
    </location>
</feature>
<proteinExistence type="predicted"/>
<name>A0A822YJ16_NELNU</name>
<evidence type="ECO:0000313" key="3">
    <source>
        <dbReference type="Proteomes" id="UP000607653"/>
    </source>
</evidence>
<dbReference type="InterPro" id="IPR002156">
    <property type="entry name" value="RNaseH_domain"/>
</dbReference>
<dbReference type="PANTHER" id="PTHR47074">
    <property type="entry name" value="BNAC02G40300D PROTEIN"/>
    <property type="match status" value="1"/>
</dbReference>
<dbReference type="InterPro" id="IPR052929">
    <property type="entry name" value="RNase_H-like_EbsB-rel"/>
</dbReference>
<dbReference type="Pfam" id="PF13456">
    <property type="entry name" value="RVT_3"/>
    <property type="match status" value="1"/>
</dbReference>
<dbReference type="PANTHER" id="PTHR47074:SF11">
    <property type="entry name" value="REVERSE TRANSCRIPTASE-LIKE PROTEIN"/>
    <property type="match status" value="1"/>
</dbReference>
<evidence type="ECO:0000313" key="2">
    <source>
        <dbReference type="EMBL" id="DAD30916.1"/>
    </source>
</evidence>
<dbReference type="CDD" id="cd06222">
    <property type="entry name" value="RNase_H_like"/>
    <property type="match status" value="1"/>
</dbReference>
<dbReference type="SUPFAM" id="SSF53098">
    <property type="entry name" value="Ribonuclease H-like"/>
    <property type="match status" value="1"/>
</dbReference>
<dbReference type="EMBL" id="DUZY01000003">
    <property type="protein sequence ID" value="DAD30916.1"/>
    <property type="molecule type" value="Genomic_DNA"/>
</dbReference>
<comment type="caution">
    <text evidence="2">The sequence shown here is derived from an EMBL/GenBank/DDBJ whole genome shotgun (WGS) entry which is preliminary data.</text>
</comment>
<dbReference type="InterPro" id="IPR044730">
    <property type="entry name" value="RNase_H-like_dom_plant"/>
</dbReference>
<protein>
    <recommendedName>
        <fullName evidence="1">RNase H type-1 domain-containing protein</fullName>
    </recommendedName>
</protein>
<dbReference type="InterPro" id="IPR036397">
    <property type="entry name" value="RNaseH_sf"/>
</dbReference>
<dbReference type="GO" id="GO:0003676">
    <property type="term" value="F:nucleic acid binding"/>
    <property type="evidence" value="ECO:0007669"/>
    <property type="project" value="InterPro"/>
</dbReference>
<organism evidence="2 3">
    <name type="scientific">Nelumbo nucifera</name>
    <name type="common">Sacred lotus</name>
    <dbReference type="NCBI Taxonomy" id="4432"/>
    <lineage>
        <taxon>Eukaryota</taxon>
        <taxon>Viridiplantae</taxon>
        <taxon>Streptophyta</taxon>
        <taxon>Embryophyta</taxon>
        <taxon>Tracheophyta</taxon>
        <taxon>Spermatophyta</taxon>
        <taxon>Magnoliopsida</taxon>
        <taxon>Proteales</taxon>
        <taxon>Nelumbonaceae</taxon>
        <taxon>Nelumbo</taxon>
    </lineage>
</organism>
<dbReference type="GO" id="GO:0004523">
    <property type="term" value="F:RNA-DNA hybrid ribonuclease activity"/>
    <property type="evidence" value="ECO:0007669"/>
    <property type="project" value="InterPro"/>
</dbReference>
<gene>
    <name evidence="2" type="ORF">HUJ06_009767</name>
</gene>
<dbReference type="Proteomes" id="UP000607653">
    <property type="component" value="Unassembled WGS sequence"/>
</dbReference>
<accession>A0A822YJ16</accession>
<dbReference type="AlphaFoldDB" id="A0A822YJ16"/>
<dbReference type="InterPro" id="IPR012337">
    <property type="entry name" value="RNaseH-like_sf"/>
</dbReference>